<dbReference type="CDD" id="cd00063">
    <property type="entry name" value="FN3"/>
    <property type="match status" value="1"/>
</dbReference>
<feature type="compositionally biased region" description="Pro residues" evidence="3">
    <location>
        <begin position="391"/>
        <end position="408"/>
    </location>
</feature>
<feature type="compositionally biased region" description="Low complexity" evidence="3">
    <location>
        <begin position="243"/>
        <end position="281"/>
    </location>
</feature>
<keyword evidence="5" id="KW-1185">Reference proteome</keyword>
<dbReference type="EMBL" id="BOMQ01000018">
    <property type="protein sequence ID" value="GIE47980.1"/>
    <property type="molecule type" value="Genomic_DNA"/>
</dbReference>
<protein>
    <recommendedName>
        <fullName evidence="6">Fibronectin type-III domain-containing protein</fullName>
    </recommendedName>
</protein>
<keyword evidence="2" id="KW-0624">Polysaccharide degradation</keyword>
<dbReference type="GO" id="GO:0000272">
    <property type="term" value="P:polysaccharide catabolic process"/>
    <property type="evidence" value="ECO:0007669"/>
    <property type="project" value="UniProtKB-KW"/>
</dbReference>
<keyword evidence="1" id="KW-0326">Glycosidase</keyword>
<feature type="compositionally biased region" description="Pro residues" evidence="3">
    <location>
        <begin position="434"/>
        <end position="458"/>
    </location>
</feature>
<gene>
    <name evidence="4" type="ORF">Ani05nite_15140</name>
</gene>
<dbReference type="Gene3D" id="1.25.40.10">
    <property type="entry name" value="Tetratricopeptide repeat domain"/>
    <property type="match status" value="1"/>
</dbReference>
<keyword evidence="1" id="KW-0378">Hydrolase</keyword>
<feature type="compositionally biased region" description="Low complexity" evidence="3">
    <location>
        <begin position="516"/>
        <end position="548"/>
    </location>
</feature>
<feature type="compositionally biased region" description="Pro residues" evidence="3">
    <location>
        <begin position="320"/>
        <end position="337"/>
    </location>
</feature>
<dbReference type="InterPro" id="IPR013783">
    <property type="entry name" value="Ig-like_fold"/>
</dbReference>
<evidence type="ECO:0000313" key="5">
    <source>
        <dbReference type="Proteomes" id="UP000647172"/>
    </source>
</evidence>
<dbReference type="PRINTS" id="PR01217">
    <property type="entry name" value="PRICHEXTENSN"/>
</dbReference>
<evidence type="ECO:0000256" key="2">
    <source>
        <dbReference type="ARBA" id="ARBA00023326"/>
    </source>
</evidence>
<reference evidence="4" key="1">
    <citation type="submission" date="2021-01" db="EMBL/GenBank/DDBJ databases">
        <title>Whole genome shotgun sequence of Actinoplanes nipponensis NBRC 14063.</title>
        <authorList>
            <person name="Komaki H."/>
            <person name="Tamura T."/>
        </authorList>
    </citation>
    <scope>NUCLEOTIDE SEQUENCE</scope>
    <source>
        <strain evidence="4">NBRC 14063</strain>
    </source>
</reference>
<dbReference type="InterPro" id="IPR003961">
    <property type="entry name" value="FN3_dom"/>
</dbReference>
<feature type="region of interest" description="Disordered" evidence="3">
    <location>
        <begin position="236"/>
        <end position="462"/>
    </location>
</feature>
<proteinExistence type="predicted"/>
<accession>A0A919JEP3</accession>
<feature type="compositionally biased region" description="Low complexity" evidence="3">
    <location>
        <begin position="338"/>
        <end position="352"/>
    </location>
</feature>
<dbReference type="Pfam" id="PF13374">
    <property type="entry name" value="TPR_10"/>
    <property type="match status" value="2"/>
</dbReference>
<dbReference type="SUPFAM" id="SSF49265">
    <property type="entry name" value="Fibronectin type III"/>
    <property type="match status" value="1"/>
</dbReference>
<organism evidence="4 5">
    <name type="scientific">Actinoplanes nipponensis</name>
    <dbReference type="NCBI Taxonomy" id="135950"/>
    <lineage>
        <taxon>Bacteria</taxon>
        <taxon>Bacillati</taxon>
        <taxon>Actinomycetota</taxon>
        <taxon>Actinomycetes</taxon>
        <taxon>Micromonosporales</taxon>
        <taxon>Micromonosporaceae</taxon>
        <taxon>Actinoplanes</taxon>
    </lineage>
</organism>
<dbReference type="InterPro" id="IPR036116">
    <property type="entry name" value="FN3_sf"/>
</dbReference>
<dbReference type="AlphaFoldDB" id="A0A919JEP3"/>
<name>A0A919JEP3_9ACTN</name>
<evidence type="ECO:0000313" key="4">
    <source>
        <dbReference type="EMBL" id="GIE47980.1"/>
    </source>
</evidence>
<keyword evidence="2" id="KW-0119">Carbohydrate metabolism</keyword>
<evidence type="ECO:0000256" key="1">
    <source>
        <dbReference type="ARBA" id="ARBA00023295"/>
    </source>
</evidence>
<evidence type="ECO:0008006" key="6">
    <source>
        <dbReference type="Google" id="ProtNLM"/>
    </source>
</evidence>
<feature type="region of interest" description="Disordered" evidence="3">
    <location>
        <begin position="514"/>
        <end position="548"/>
    </location>
</feature>
<dbReference type="GO" id="GO:0016798">
    <property type="term" value="F:hydrolase activity, acting on glycosyl bonds"/>
    <property type="evidence" value="ECO:0007669"/>
    <property type="project" value="UniProtKB-KW"/>
</dbReference>
<evidence type="ECO:0000256" key="3">
    <source>
        <dbReference type="SAM" id="MobiDB-lite"/>
    </source>
</evidence>
<sequence>MRHVAPPLAELTAHAQTLTSAGDLAGARDVLADALDPADADPQRASADLALAAALQARILIALGDPHGARTWAGFAHAAEERLHGPHDERTIAAAATHAAVLQRVGNHGRAAQLYHDLVGELAAQDGPLSARVLAAEADLATAEHAAGQCTAARNRLADAWTRHRHAHGEDSPAGIKMLARLAAMERECGHTGDALRHFRQVQELCARHLPPDHPLGRQVARLAGAEASGRHVCGRVQRSTGPAPDTPAADTPAADVPAGSAPAPNDPAAGGPAVAAVRVPETAPGVYPVRPGSPAPDEPTGRHARPEPFVALPLDSPEPAQPPPGPVDMPLPPAAEAPPAAAVATRDTPAPHAWTASPSGQPVDYHENQPQSPVAYPEAPAEPAPGAWSGPPPPVPVQQPWPEPAPLPAMAAPARPAYQPAVEPPRERAGESPPGPWPPESFPPVAHPPGTYPPGPRLPVDELAAPAADRRLPVPVDQPERHSTRHPLALAAVLVAGIAAAAAVVVVTWPRDDPAASPAADATAAPSAAASAAPPAASPSARPTSTAVAPAGVTLRDNRDSVLLTWKYPKGSEGPVLISGGRAGQEQRAFQQLPAGTTDYVVYGLNRQNNYCFSVAVVYTVDRVAASDAVCTKR</sequence>
<dbReference type="Gene3D" id="2.60.40.10">
    <property type="entry name" value="Immunoglobulins"/>
    <property type="match status" value="1"/>
</dbReference>
<comment type="caution">
    <text evidence="4">The sequence shown here is derived from an EMBL/GenBank/DDBJ whole genome shotgun (WGS) entry which is preliminary data.</text>
</comment>
<feature type="compositionally biased region" description="Low complexity" evidence="3">
    <location>
        <begin position="374"/>
        <end position="390"/>
    </location>
</feature>
<feature type="compositionally biased region" description="Low complexity" evidence="3">
    <location>
        <begin position="409"/>
        <end position="422"/>
    </location>
</feature>
<dbReference type="InterPro" id="IPR011990">
    <property type="entry name" value="TPR-like_helical_dom_sf"/>
</dbReference>
<dbReference type="Proteomes" id="UP000647172">
    <property type="component" value="Unassembled WGS sequence"/>
</dbReference>